<evidence type="ECO:0000313" key="2">
    <source>
        <dbReference type="EMBL" id="GAA1944474.1"/>
    </source>
</evidence>
<dbReference type="EMBL" id="BAAAOG010000001">
    <property type="protein sequence ID" value="GAA1944474.1"/>
    <property type="molecule type" value="Genomic_DNA"/>
</dbReference>
<dbReference type="Proteomes" id="UP001499933">
    <property type="component" value="Unassembled WGS sequence"/>
</dbReference>
<name>A0ABN2Q4T6_9MICO</name>
<reference evidence="2 3" key="1">
    <citation type="journal article" date="2019" name="Int. J. Syst. Evol. Microbiol.">
        <title>The Global Catalogue of Microorganisms (GCM) 10K type strain sequencing project: providing services to taxonomists for standard genome sequencing and annotation.</title>
        <authorList>
            <consortium name="The Broad Institute Genomics Platform"/>
            <consortium name="The Broad Institute Genome Sequencing Center for Infectious Disease"/>
            <person name="Wu L."/>
            <person name="Ma J."/>
        </authorList>
    </citation>
    <scope>NUCLEOTIDE SEQUENCE [LARGE SCALE GENOMIC DNA]</scope>
    <source>
        <strain evidence="2 3">JCM 14901</strain>
    </source>
</reference>
<comment type="caution">
    <text evidence="2">The sequence shown here is derived from an EMBL/GenBank/DDBJ whole genome shotgun (WGS) entry which is preliminary data.</text>
</comment>
<feature type="region of interest" description="Disordered" evidence="1">
    <location>
        <begin position="1"/>
        <end position="30"/>
    </location>
</feature>
<sequence>MADADALGEPEFDPAHPARSSASAATPAIPAAVIPRVREIDTCEDPSLQETRRQGGIAGIVEKPIRRVLL</sequence>
<organism evidence="2 3">
    <name type="scientific">Microbacterium deminutum</name>
    <dbReference type="NCBI Taxonomy" id="344164"/>
    <lineage>
        <taxon>Bacteria</taxon>
        <taxon>Bacillati</taxon>
        <taxon>Actinomycetota</taxon>
        <taxon>Actinomycetes</taxon>
        <taxon>Micrococcales</taxon>
        <taxon>Microbacteriaceae</taxon>
        <taxon>Microbacterium</taxon>
    </lineage>
</organism>
<evidence type="ECO:0000313" key="3">
    <source>
        <dbReference type="Proteomes" id="UP001499933"/>
    </source>
</evidence>
<proteinExistence type="predicted"/>
<accession>A0ABN2Q4T6</accession>
<keyword evidence="3" id="KW-1185">Reference proteome</keyword>
<gene>
    <name evidence="2" type="ORF">GCM10009776_02900</name>
</gene>
<feature type="compositionally biased region" description="Low complexity" evidence="1">
    <location>
        <begin position="15"/>
        <end position="30"/>
    </location>
</feature>
<feature type="compositionally biased region" description="Acidic residues" evidence="1">
    <location>
        <begin position="1"/>
        <end position="12"/>
    </location>
</feature>
<protein>
    <submittedName>
        <fullName evidence="2">Uncharacterized protein</fullName>
    </submittedName>
</protein>
<evidence type="ECO:0000256" key="1">
    <source>
        <dbReference type="SAM" id="MobiDB-lite"/>
    </source>
</evidence>